<organism evidence="2 3">
    <name type="scientific">Archangium lansingense</name>
    <dbReference type="NCBI Taxonomy" id="2995310"/>
    <lineage>
        <taxon>Bacteria</taxon>
        <taxon>Pseudomonadati</taxon>
        <taxon>Myxococcota</taxon>
        <taxon>Myxococcia</taxon>
        <taxon>Myxococcales</taxon>
        <taxon>Cystobacterineae</taxon>
        <taxon>Archangiaceae</taxon>
        <taxon>Archangium</taxon>
    </lineage>
</organism>
<protein>
    <submittedName>
        <fullName evidence="2">NAD(P)H-dependent oxidoreductase</fullName>
    </submittedName>
</protein>
<evidence type="ECO:0000259" key="1">
    <source>
        <dbReference type="Pfam" id="PF03358"/>
    </source>
</evidence>
<dbReference type="InterPro" id="IPR005025">
    <property type="entry name" value="FMN_Rdtase-like_dom"/>
</dbReference>
<dbReference type="InterPro" id="IPR050712">
    <property type="entry name" value="NAD(P)H-dep_reductase"/>
</dbReference>
<dbReference type="InterPro" id="IPR029039">
    <property type="entry name" value="Flavoprotein-like_sf"/>
</dbReference>
<proteinExistence type="predicted"/>
<name>A0ABT4A170_9BACT</name>
<keyword evidence="3" id="KW-1185">Reference proteome</keyword>
<accession>A0ABT4A170</accession>
<dbReference type="PANTHER" id="PTHR30543">
    <property type="entry name" value="CHROMATE REDUCTASE"/>
    <property type="match status" value="1"/>
</dbReference>
<dbReference type="Pfam" id="PF03358">
    <property type="entry name" value="FMN_red"/>
    <property type="match status" value="1"/>
</dbReference>
<dbReference type="RefSeq" id="WP_267534329.1">
    <property type="nucleotide sequence ID" value="NZ_JAPNKA010000001.1"/>
</dbReference>
<dbReference type="EMBL" id="JAPNKA010000001">
    <property type="protein sequence ID" value="MCY1075393.1"/>
    <property type="molecule type" value="Genomic_DNA"/>
</dbReference>
<evidence type="ECO:0000313" key="3">
    <source>
        <dbReference type="Proteomes" id="UP001207654"/>
    </source>
</evidence>
<gene>
    <name evidence="2" type="ORF">OV287_12960</name>
</gene>
<evidence type="ECO:0000313" key="2">
    <source>
        <dbReference type="EMBL" id="MCY1075393.1"/>
    </source>
</evidence>
<feature type="domain" description="NADPH-dependent FMN reductase-like" evidence="1">
    <location>
        <begin position="21"/>
        <end position="160"/>
    </location>
</feature>
<reference evidence="2 3" key="1">
    <citation type="submission" date="2022-11" db="EMBL/GenBank/DDBJ databases">
        <title>Minimal conservation of predation-associated metabolite biosynthetic gene clusters underscores biosynthetic potential of Myxococcota including descriptions for ten novel species: Archangium lansinium sp. nov., Myxococcus landrumus sp. nov., Nannocystis bai.</title>
        <authorList>
            <person name="Ahearne A."/>
            <person name="Stevens C."/>
            <person name="Phillips K."/>
        </authorList>
    </citation>
    <scope>NUCLEOTIDE SEQUENCE [LARGE SCALE GENOMIC DNA]</scope>
    <source>
        <strain evidence="2 3">MIWBW</strain>
    </source>
</reference>
<dbReference type="PANTHER" id="PTHR30543:SF21">
    <property type="entry name" value="NAD(P)H-DEPENDENT FMN REDUCTASE LOT6"/>
    <property type="match status" value="1"/>
</dbReference>
<dbReference type="SUPFAM" id="SSF52218">
    <property type="entry name" value="Flavoproteins"/>
    <property type="match status" value="1"/>
</dbReference>
<comment type="caution">
    <text evidence="2">The sequence shown here is derived from an EMBL/GenBank/DDBJ whole genome shotgun (WGS) entry which is preliminary data.</text>
</comment>
<sequence>MNEPLTQPPSHSPTPAPAPLRLAVILGSVRDGRFADTLSSWLVPELRQLHDGELDVIDLRHAGLSFGWGHEPTPLSDGTPRFDERIAAADGFVFVVPEYNHSFPGPLKTAIDQAYAEWNAKPAAFVSYGGVSGGLRAVEQLRLVLGELHVVDIRDGVSFPNVGRQFDANGQPRDAQGVHQALRLMLRQLEWWAHALQVARRQRPYGSGS</sequence>
<dbReference type="Gene3D" id="3.40.50.360">
    <property type="match status" value="1"/>
</dbReference>
<dbReference type="Proteomes" id="UP001207654">
    <property type="component" value="Unassembled WGS sequence"/>
</dbReference>